<name>A0ABW2HLV8_9ACTN</name>
<reference evidence="3" key="1">
    <citation type="journal article" date="2019" name="Int. J. Syst. Evol. Microbiol.">
        <title>The Global Catalogue of Microorganisms (GCM) 10K type strain sequencing project: providing services to taxonomists for standard genome sequencing and annotation.</title>
        <authorList>
            <consortium name="The Broad Institute Genomics Platform"/>
            <consortium name="The Broad Institute Genome Sequencing Center for Infectious Disease"/>
            <person name="Wu L."/>
            <person name="Ma J."/>
        </authorList>
    </citation>
    <scope>NUCLEOTIDE SEQUENCE [LARGE SCALE GENOMIC DNA]</scope>
    <source>
        <strain evidence="3">XZYJT-10</strain>
    </source>
</reference>
<dbReference type="Proteomes" id="UP001596548">
    <property type="component" value="Unassembled WGS sequence"/>
</dbReference>
<evidence type="ECO:0000256" key="1">
    <source>
        <dbReference type="SAM" id="SignalP"/>
    </source>
</evidence>
<dbReference type="PROSITE" id="PS51318">
    <property type="entry name" value="TAT"/>
    <property type="match status" value="1"/>
</dbReference>
<sequence>MRARHRHFLVTLIAAIAVALVAPSAAPSHAEAITCPGSTSWDNLLQRCV</sequence>
<proteinExistence type="predicted"/>
<keyword evidence="1" id="KW-0732">Signal</keyword>
<evidence type="ECO:0000313" key="3">
    <source>
        <dbReference type="Proteomes" id="UP001596548"/>
    </source>
</evidence>
<comment type="caution">
    <text evidence="2">The sequence shown here is derived from an EMBL/GenBank/DDBJ whole genome shotgun (WGS) entry which is preliminary data.</text>
</comment>
<dbReference type="EMBL" id="JBHTBJ010000001">
    <property type="protein sequence ID" value="MFC7272681.1"/>
    <property type="molecule type" value="Genomic_DNA"/>
</dbReference>
<dbReference type="RefSeq" id="WP_378964073.1">
    <property type="nucleotide sequence ID" value="NZ_JBHTBJ010000001.1"/>
</dbReference>
<gene>
    <name evidence="2" type="ORF">ACFQS1_01705</name>
</gene>
<feature type="chain" id="PRO_5046321851" evidence="1">
    <location>
        <begin position="31"/>
        <end position="49"/>
    </location>
</feature>
<protein>
    <submittedName>
        <fullName evidence="2">Uncharacterized protein</fullName>
    </submittedName>
</protein>
<accession>A0ABW2HLV8</accession>
<evidence type="ECO:0000313" key="2">
    <source>
        <dbReference type="EMBL" id="MFC7272681.1"/>
    </source>
</evidence>
<dbReference type="InterPro" id="IPR006311">
    <property type="entry name" value="TAT_signal"/>
</dbReference>
<keyword evidence="3" id="KW-1185">Reference proteome</keyword>
<feature type="signal peptide" evidence="1">
    <location>
        <begin position="1"/>
        <end position="30"/>
    </location>
</feature>
<organism evidence="2 3">
    <name type="scientific">Paractinoplanes rhizophilus</name>
    <dbReference type="NCBI Taxonomy" id="1416877"/>
    <lineage>
        <taxon>Bacteria</taxon>
        <taxon>Bacillati</taxon>
        <taxon>Actinomycetota</taxon>
        <taxon>Actinomycetes</taxon>
        <taxon>Micromonosporales</taxon>
        <taxon>Micromonosporaceae</taxon>
        <taxon>Paractinoplanes</taxon>
    </lineage>
</organism>